<keyword evidence="16" id="KW-0325">Glycoprotein</keyword>
<keyword evidence="11" id="KW-1133">Transmembrane helix</keyword>
<dbReference type="Proteomes" id="UP000579812">
    <property type="component" value="Unassembled WGS sequence"/>
</dbReference>
<keyword evidence="15" id="KW-0675">Receptor</keyword>
<keyword evidence="3" id="KW-0597">Phosphoprotein</keyword>
<keyword evidence="7" id="KW-0677">Repeat</keyword>
<feature type="compositionally biased region" description="Acidic residues" evidence="18">
    <location>
        <begin position="134"/>
        <end position="144"/>
    </location>
</feature>
<dbReference type="InterPro" id="IPR036179">
    <property type="entry name" value="Ig-like_dom_sf"/>
</dbReference>
<dbReference type="GO" id="GO:0017134">
    <property type="term" value="F:fibroblast growth factor binding"/>
    <property type="evidence" value="ECO:0007669"/>
    <property type="project" value="TreeGrafter"/>
</dbReference>
<dbReference type="SUPFAM" id="SSF48726">
    <property type="entry name" value="Immunoglobulin"/>
    <property type="match status" value="3"/>
</dbReference>
<name>A0A7J6CQP7_9TELE</name>
<evidence type="ECO:0000313" key="20">
    <source>
        <dbReference type="EMBL" id="KAF4109659.1"/>
    </source>
</evidence>
<gene>
    <name evidence="20" type="ORF">G5714_008911</name>
</gene>
<dbReference type="Pfam" id="PF13927">
    <property type="entry name" value="Ig_3"/>
    <property type="match status" value="1"/>
</dbReference>
<evidence type="ECO:0000256" key="11">
    <source>
        <dbReference type="ARBA" id="ARBA00022989"/>
    </source>
</evidence>
<keyword evidence="5" id="KW-0812">Transmembrane</keyword>
<evidence type="ECO:0000256" key="15">
    <source>
        <dbReference type="ARBA" id="ARBA00023170"/>
    </source>
</evidence>
<dbReference type="PANTHER" id="PTHR19890:SF10">
    <property type="entry name" value="FIBROBLAST GROWTH FACTOR RECEPTOR-LIKE 1"/>
    <property type="match status" value="1"/>
</dbReference>
<evidence type="ECO:0000256" key="14">
    <source>
        <dbReference type="ARBA" id="ARBA00023157"/>
    </source>
</evidence>
<evidence type="ECO:0000256" key="10">
    <source>
        <dbReference type="ARBA" id="ARBA00022840"/>
    </source>
</evidence>
<comment type="subcellular location">
    <subcellularLocation>
        <location evidence="1">Membrane</location>
        <topology evidence="1">Single-pass membrane protein</topology>
    </subcellularLocation>
</comment>
<keyword evidence="17" id="KW-0393">Immunoglobulin domain</keyword>
<dbReference type="SMART" id="SM00408">
    <property type="entry name" value="IGc2"/>
    <property type="match status" value="3"/>
</dbReference>
<evidence type="ECO:0000256" key="12">
    <source>
        <dbReference type="ARBA" id="ARBA00023136"/>
    </source>
</evidence>
<dbReference type="GO" id="GO:0005524">
    <property type="term" value="F:ATP binding"/>
    <property type="evidence" value="ECO:0007669"/>
    <property type="project" value="UniProtKB-KW"/>
</dbReference>
<evidence type="ECO:0000256" key="9">
    <source>
        <dbReference type="ARBA" id="ARBA00022777"/>
    </source>
</evidence>
<evidence type="ECO:0000256" key="2">
    <source>
        <dbReference type="ARBA" id="ARBA00011902"/>
    </source>
</evidence>
<dbReference type="AlphaFoldDB" id="A0A7J6CQP7"/>
<dbReference type="FunFam" id="2.60.40.10:FF:000252">
    <property type="entry name" value="Fibroblast growth factor receptor"/>
    <property type="match status" value="1"/>
</dbReference>
<sequence length="442" mass="49028">MQVLARKSAKTYAVTFTTSQVNQMTLAEMGTRSQGRLATQDEMIALVEPTPYTLYPGDKLELSCKSIEETQEVTWTKNHVPLVDGEHTRLRNHQMEIEAVEPADSGLYACFAQGPNSNHTDYFSVNVTDGLASSEDDEEDESSSEETRLSSDQKLLPMAPVWAHPDKMEKWFYVVPASKTIKFRCQANGNPTPTLKWLKNGKEFKKDQRIGGYKVRQHMWTIIMESVVPSDKGNYTCLVENKYGSINHTYQLDVVDSQGNRSILQAGLPANRTVVVGSDVEFECKVFSDPQPHIQWLKHIVVNGSKFGLDGLPYVRILKTAGVNTTHKDMEVLQITKVSLEDAGEYTCLAGNSVGFAHQSAWLTVYEASTMPSFKFCHCPVDMSASSSSPAPVVLHLTSKLDSKDSGKHSSRVLSGGEPASIWSLLQLTPCSAVQERSQKQI</sequence>
<dbReference type="InterPro" id="IPR003599">
    <property type="entry name" value="Ig_sub"/>
</dbReference>
<dbReference type="SMART" id="SM00409">
    <property type="entry name" value="IG"/>
    <property type="match status" value="3"/>
</dbReference>
<keyword evidence="10" id="KW-0067">ATP-binding</keyword>
<keyword evidence="4" id="KW-0808">Transferase</keyword>
<dbReference type="EC" id="2.7.10.1" evidence="2"/>
<keyword evidence="6" id="KW-0732">Signal</keyword>
<evidence type="ECO:0000256" key="17">
    <source>
        <dbReference type="ARBA" id="ARBA00023319"/>
    </source>
</evidence>
<feature type="domain" description="Ig-like" evidence="19">
    <location>
        <begin position="165"/>
        <end position="253"/>
    </location>
</feature>
<evidence type="ECO:0000256" key="3">
    <source>
        <dbReference type="ARBA" id="ARBA00022553"/>
    </source>
</evidence>
<keyword evidence="9" id="KW-0418">Kinase</keyword>
<evidence type="ECO:0000256" key="18">
    <source>
        <dbReference type="SAM" id="MobiDB-lite"/>
    </source>
</evidence>
<evidence type="ECO:0000256" key="4">
    <source>
        <dbReference type="ARBA" id="ARBA00022679"/>
    </source>
</evidence>
<dbReference type="InterPro" id="IPR052615">
    <property type="entry name" value="FGFRL"/>
</dbReference>
<evidence type="ECO:0000256" key="8">
    <source>
        <dbReference type="ARBA" id="ARBA00022741"/>
    </source>
</evidence>
<dbReference type="GO" id="GO:0007420">
    <property type="term" value="P:brain development"/>
    <property type="evidence" value="ECO:0007669"/>
    <property type="project" value="UniProtKB-ARBA"/>
</dbReference>
<dbReference type="FunFam" id="2.60.40.10:FF:000020">
    <property type="entry name" value="Fibroblast growth factor receptor"/>
    <property type="match status" value="1"/>
</dbReference>
<keyword evidence="12" id="KW-0472">Membrane</keyword>
<evidence type="ECO:0000256" key="5">
    <source>
        <dbReference type="ARBA" id="ARBA00022692"/>
    </source>
</evidence>
<dbReference type="GO" id="GO:0005886">
    <property type="term" value="C:plasma membrane"/>
    <property type="evidence" value="ECO:0007669"/>
    <property type="project" value="TreeGrafter"/>
</dbReference>
<dbReference type="PANTHER" id="PTHR19890">
    <property type="entry name" value="FIBROBLAST GROWTH FACTOR RECEPTOR"/>
    <property type="match status" value="1"/>
</dbReference>
<evidence type="ECO:0000256" key="16">
    <source>
        <dbReference type="ARBA" id="ARBA00023180"/>
    </source>
</evidence>
<dbReference type="InterPro" id="IPR007110">
    <property type="entry name" value="Ig-like_dom"/>
</dbReference>
<feature type="domain" description="Ig-like" evidence="19">
    <location>
        <begin position="277"/>
        <end position="364"/>
    </location>
</feature>
<evidence type="ECO:0000256" key="6">
    <source>
        <dbReference type="ARBA" id="ARBA00022729"/>
    </source>
</evidence>
<feature type="region of interest" description="Disordered" evidence="18">
    <location>
        <begin position="131"/>
        <end position="152"/>
    </location>
</feature>
<dbReference type="PROSITE" id="PS50835">
    <property type="entry name" value="IG_LIKE"/>
    <property type="match status" value="3"/>
</dbReference>
<accession>A0A7J6CQP7</accession>
<dbReference type="Pfam" id="PF07679">
    <property type="entry name" value="I-set"/>
    <property type="match status" value="2"/>
</dbReference>
<dbReference type="InterPro" id="IPR013783">
    <property type="entry name" value="Ig-like_fold"/>
</dbReference>
<dbReference type="Gene3D" id="2.60.40.10">
    <property type="entry name" value="Immunoglobulins"/>
    <property type="match status" value="3"/>
</dbReference>
<keyword evidence="14" id="KW-1015">Disulfide bond</keyword>
<dbReference type="InterPro" id="IPR013098">
    <property type="entry name" value="Ig_I-set"/>
</dbReference>
<feature type="domain" description="Ig-like" evidence="19">
    <location>
        <begin position="42"/>
        <end position="126"/>
    </location>
</feature>
<evidence type="ECO:0000256" key="1">
    <source>
        <dbReference type="ARBA" id="ARBA00004167"/>
    </source>
</evidence>
<keyword evidence="21" id="KW-1185">Reference proteome</keyword>
<reference evidence="20 21" key="1">
    <citation type="submission" date="2020-04" db="EMBL/GenBank/DDBJ databases">
        <title>Chromosome-level genome assembly of a cyprinid fish Onychostoma macrolepis by integration of Nanopore Sequencing, Bionano and Hi-C technology.</title>
        <authorList>
            <person name="Wang D."/>
        </authorList>
    </citation>
    <scope>NUCLEOTIDE SEQUENCE [LARGE SCALE GENOMIC DNA]</scope>
    <source>
        <strain evidence="20">SWU-2019</strain>
        <tissue evidence="20">Muscle</tissue>
    </source>
</reference>
<comment type="caution">
    <text evidence="20">The sequence shown here is derived from an EMBL/GenBank/DDBJ whole genome shotgun (WGS) entry which is preliminary data.</text>
</comment>
<protein>
    <recommendedName>
        <fullName evidence="2">receptor protein-tyrosine kinase</fullName>
        <ecNumber evidence="2">2.7.10.1</ecNumber>
    </recommendedName>
</protein>
<keyword evidence="13" id="KW-0829">Tyrosine-protein kinase</keyword>
<dbReference type="EMBL" id="JAAMOB010000008">
    <property type="protein sequence ID" value="KAF4109659.1"/>
    <property type="molecule type" value="Genomic_DNA"/>
</dbReference>
<dbReference type="GO" id="GO:0005007">
    <property type="term" value="F:fibroblast growth factor receptor activity"/>
    <property type="evidence" value="ECO:0007669"/>
    <property type="project" value="TreeGrafter"/>
</dbReference>
<evidence type="ECO:0000313" key="21">
    <source>
        <dbReference type="Proteomes" id="UP000579812"/>
    </source>
</evidence>
<keyword evidence="8" id="KW-0547">Nucleotide-binding</keyword>
<dbReference type="FunFam" id="2.60.40.10:FF:000016">
    <property type="entry name" value="Fibroblast growth factor receptor"/>
    <property type="match status" value="1"/>
</dbReference>
<evidence type="ECO:0000256" key="13">
    <source>
        <dbReference type="ARBA" id="ARBA00023137"/>
    </source>
</evidence>
<proteinExistence type="predicted"/>
<organism evidence="20 21">
    <name type="scientific">Onychostoma macrolepis</name>
    <dbReference type="NCBI Taxonomy" id="369639"/>
    <lineage>
        <taxon>Eukaryota</taxon>
        <taxon>Metazoa</taxon>
        <taxon>Chordata</taxon>
        <taxon>Craniata</taxon>
        <taxon>Vertebrata</taxon>
        <taxon>Euteleostomi</taxon>
        <taxon>Actinopterygii</taxon>
        <taxon>Neopterygii</taxon>
        <taxon>Teleostei</taxon>
        <taxon>Ostariophysi</taxon>
        <taxon>Cypriniformes</taxon>
        <taxon>Cyprinidae</taxon>
        <taxon>Acrossocheilinae</taxon>
        <taxon>Onychostoma</taxon>
    </lineage>
</organism>
<evidence type="ECO:0000256" key="7">
    <source>
        <dbReference type="ARBA" id="ARBA00022737"/>
    </source>
</evidence>
<evidence type="ECO:0000259" key="19">
    <source>
        <dbReference type="PROSITE" id="PS50835"/>
    </source>
</evidence>
<dbReference type="InterPro" id="IPR003598">
    <property type="entry name" value="Ig_sub2"/>
</dbReference>